<evidence type="ECO:0000256" key="9">
    <source>
        <dbReference type="SAM" id="MobiDB-lite"/>
    </source>
</evidence>
<feature type="transmembrane region" description="Helical" evidence="10">
    <location>
        <begin position="96"/>
        <end position="118"/>
    </location>
</feature>
<feature type="domain" description="Cation/H+ exchanger transmembrane" evidence="11">
    <location>
        <begin position="18"/>
        <end position="387"/>
    </location>
</feature>
<evidence type="ECO:0000313" key="12">
    <source>
        <dbReference type="EMBL" id="VEI17927.1"/>
    </source>
</evidence>
<gene>
    <name evidence="12" type="primary">kefC</name>
    <name evidence="12" type="ORF">NCTC10951_02445</name>
</gene>
<feature type="transmembrane region" description="Helical" evidence="10">
    <location>
        <begin position="306"/>
        <end position="325"/>
    </location>
</feature>
<evidence type="ECO:0000256" key="4">
    <source>
        <dbReference type="ARBA" id="ARBA00022449"/>
    </source>
</evidence>
<accession>A0A448PNS7</accession>
<evidence type="ECO:0000256" key="1">
    <source>
        <dbReference type="ARBA" id="ARBA00004141"/>
    </source>
</evidence>
<name>A0A448PNS7_ACTVI</name>
<sequence>MALTGLAEVFTSLLLIVAVAFMAPLVSWTVPKRLVPEVVLLILGGMVIGPHGLALAGEGPSIELLRELGVAFLFLMAGYEIDVNELRGAGGRHAAIAWMLSLGLAFGAVTAIGVTGGALSANGIAIAIAMTSTAIGTILPILRDRGLLPTAVGAAILNHGAVGEVGPILLMALLLGSRSTWVSLAILAAFLIITLLIVRFTSRVKRVGRRLVEAIHLGASTTAQTTIRATVLLLVGLCAIATVFDLDVILGAFAAGFVLRHVLPEGDAQFEEKLDGLAYGFFVPIFFVTSGMGIDMSLSAGDVVNLLAFFVLLVLVRGVPVWLASRVERRRDGSRAYSMRQSLQIAVYSTTALPIIVAVTQVAVSAEAMSTSFASTLVLAGVLSVLVLPAAGLALGHRSDHVPANEVMRVVQGPAAPDGRTPEEATVPAGEHVSEPRRPASPPSGIRLPAGERTPAGGVRRPAQPDLVGLPDLRERAAPAAARLADLGLHARGLSVEESHRLAARLAQIEQDHALWRERWHHLRRRGGTSRAARRRRPRGE</sequence>
<evidence type="ECO:0000256" key="10">
    <source>
        <dbReference type="SAM" id="Phobius"/>
    </source>
</evidence>
<dbReference type="Proteomes" id="UP000268658">
    <property type="component" value="Chromosome"/>
</dbReference>
<feature type="transmembrane region" description="Helical" evidence="10">
    <location>
        <begin position="6"/>
        <end position="26"/>
    </location>
</feature>
<comment type="subcellular location">
    <subcellularLocation>
        <location evidence="1">Membrane</location>
        <topology evidence="1">Multi-pass membrane protein</topology>
    </subcellularLocation>
</comment>
<feature type="region of interest" description="Disordered" evidence="9">
    <location>
        <begin position="413"/>
        <end position="468"/>
    </location>
</feature>
<dbReference type="PANTHER" id="PTHR43562">
    <property type="entry name" value="NAPA-TYPE SODIUM/HYDROGEN ANTIPORTER"/>
    <property type="match status" value="1"/>
</dbReference>
<evidence type="ECO:0000256" key="7">
    <source>
        <dbReference type="ARBA" id="ARBA00023065"/>
    </source>
</evidence>
<evidence type="ECO:0000256" key="6">
    <source>
        <dbReference type="ARBA" id="ARBA00022989"/>
    </source>
</evidence>
<dbReference type="GO" id="GO:1902600">
    <property type="term" value="P:proton transmembrane transport"/>
    <property type="evidence" value="ECO:0007669"/>
    <property type="project" value="InterPro"/>
</dbReference>
<feature type="transmembrane region" description="Helical" evidence="10">
    <location>
        <begin position="181"/>
        <end position="200"/>
    </location>
</feature>
<evidence type="ECO:0000256" key="8">
    <source>
        <dbReference type="ARBA" id="ARBA00023136"/>
    </source>
</evidence>
<feature type="transmembrane region" description="Helical" evidence="10">
    <location>
        <begin position="38"/>
        <end position="56"/>
    </location>
</feature>
<dbReference type="RefSeq" id="WP_232023063.1">
    <property type="nucleotide sequence ID" value="NZ_LR134477.1"/>
</dbReference>
<reference evidence="12 13" key="1">
    <citation type="submission" date="2018-12" db="EMBL/GenBank/DDBJ databases">
        <authorList>
            <consortium name="Pathogen Informatics"/>
        </authorList>
    </citation>
    <scope>NUCLEOTIDE SEQUENCE [LARGE SCALE GENOMIC DNA]</scope>
    <source>
        <strain evidence="12 13">NCTC10951</strain>
    </source>
</reference>
<dbReference type="Pfam" id="PF00999">
    <property type="entry name" value="Na_H_Exchanger"/>
    <property type="match status" value="1"/>
</dbReference>
<dbReference type="InterPro" id="IPR006153">
    <property type="entry name" value="Cation/H_exchanger_TM"/>
</dbReference>
<feature type="transmembrane region" description="Helical" evidence="10">
    <location>
        <begin position="376"/>
        <end position="395"/>
    </location>
</feature>
<dbReference type="EMBL" id="LR134477">
    <property type="protein sequence ID" value="VEI17927.1"/>
    <property type="molecule type" value="Genomic_DNA"/>
</dbReference>
<dbReference type="Gene3D" id="1.20.1530.20">
    <property type="match status" value="1"/>
</dbReference>
<protein>
    <submittedName>
        <fullName evidence="12">K(+)/H(+) antiporter</fullName>
    </submittedName>
</protein>
<feature type="transmembrane region" description="Helical" evidence="10">
    <location>
        <begin position="345"/>
        <end position="364"/>
    </location>
</feature>
<dbReference type="GO" id="GO:0015297">
    <property type="term" value="F:antiporter activity"/>
    <property type="evidence" value="ECO:0007669"/>
    <property type="project" value="UniProtKB-KW"/>
</dbReference>
<evidence type="ECO:0000256" key="2">
    <source>
        <dbReference type="ARBA" id="ARBA00005551"/>
    </source>
</evidence>
<keyword evidence="7" id="KW-0406">Ion transport</keyword>
<feature type="transmembrane region" description="Helical" evidence="10">
    <location>
        <begin position="124"/>
        <end position="142"/>
    </location>
</feature>
<keyword evidence="6 10" id="KW-1133">Transmembrane helix</keyword>
<comment type="similarity">
    <text evidence="2">Belongs to the monovalent cation:proton antiporter 2 (CPA2) transporter (TC 2.A.37) family.</text>
</comment>
<keyword evidence="4" id="KW-0050">Antiport</keyword>
<evidence type="ECO:0000256" key="3">
    <source>
        <dbReference type="ARBA" id="ARBA00022448"/>
    </source>
</evidence>
<feature type="transmembrane region" description="Helical" evidence="10">
    <location>
        <begin position="231"/>
        <end position="257"/>
    </location>
</feature>
<dbReference type="GO" id="GO:0016020">
    <property type="term" value="C:membrane"/>
    <property type="evidence" value="ECO:0007669"/>
    <property type="project" value="UniProtKB-SubCell"/>
</dbReference>
<keyword evidence="5 10" id="KW-0812">Transmembrane</keyword>
<organism evidence="12 13">
    <name type="scientific">Actinomyces viscosus</name>
    <dbReference type="NCBI Taxonomy" id="1656"/>
    <lineage>
        <taxon>Bacteria</taxon>
        <taxon>Bacillati</taxon>
        <taxon>Actinomycetota</taxon>
        <taxon>Actinomycetes</taxon>
        <taxon>Actinomycetales</taxon>
        <taxon>Actinomycetaceae</taxon>
        <taxon>Actinomyces</taxon>
    </lineage>
</organism>
<keyword evidence="8 10" id="KW-0472">Membrane</keyword>
<dbReference type="PANTHER" id="PTHR43562:SF1">
    <property type="entry name" value="NA(+)_H(+) ANTIPORTER YJBQ-RELATED"/>
    <property type="match status" value="1"/>
</dbReference>
<dbReference type="InterPro" id="IPR038770">
    <property type="entry name" value="Na+/solute_symporter_sf"/>
</dbReference>
<dbReference type="KEGG" id="avc:NCTC10951_02445"/>
<dbReference type="AlphaFoldDB" id="A0A448PNS7"/>
<evidence type="ECO:0000256" key="5">
    <source>
        <dbReference type="ARBA" id="ARBA00022692"/>
    </source>
</evidence>
<evidence type="ECO:0000259" key="11">
    <source>
        <dbReference type="Pfam" id="PF00999"/>
    </source>
</evidence>
<proteinExistence type="inferred from homology"/>
<keyword evidence="3" id="KW-0813">Transport</keyword>
<evidence type="ECO:0000313" key="13">
    <source>
        <dbReference type="Proteomes" id="UP000268658"/>
    </source>
</evidence>